<dbReference type="Gene3D" id="3.50.50.60">
    <property type="entry name" value="FAD/NAD(P)-binding domain"/>
    <property type="match status" value="2"/>
</dbReference>
<dbReference type="PANTHER" id="PTHR42923:SF46">
    <property type="entry name" value="AMINE OXIDASE"/>
    <property type="match status" value="1"/>
</dbReference>
<dbReference type="PANTHER" id="PTHR42923">
    <property type="entry name" value="PROTOPORPHYRINOGEN OXIDASE"/>
    <property type="match status" value="1"/>
</dbReference>
<gene>
    <name evidence="2" type="ORF">ACFSC0_07080</name>
</gene>
<feature type="domain" description="Amine oxidase" evidence="1">
    <location>
        <begin position="13"/>
        <end position="352"/>
    </location>
</feature>
<dbReference type="InterPro" id="IPR050464">
    <property type="entry name" value="Zeta_carotene_desat/Oxidored"/>
</dbReference>
<dbReference type="NCBIfam" id="NF005560">
    <property type="entry name" value="PRK07233.1"/>
    <property type="match status" value="1"/>
</dbReference>
<evidence type="ECO:0000313" key="3">
    <source>
        <dbReference type="Proteomes" id="UP001597237"/>
    </source>
</evidence>
<accession>A0ABW4MZF4</accession>
<evidence type="ECO:0000313" key="2">
    <source>
        <dbReference type="EMBL" id="MFD1783151.1"/>
    </source>
</evidence>
<reference evidence="3" key="1">
    <citation type="journal article" date="2019" name="Int. J. Syst. Evol. Microbiol.">
        <title>The Global Catalogue of Microorganisms (GCM) 10K type strain sequencing project: providing services to taxonomists for standard genome sequencing and annotation.</title>
        <authorList>
            <consortium name="The Broad Institute Genomics Platform"/>
            <consortium name="The Broad Institute Genome Sequencing Center for Infectious Disease"/>
            <person name="Wu L."/>
            <person name="Ma J."/>
        </authorList>
    </citation>
    <scope>NUCLEOTIDE SEQUENCE [LARGE SCALE GENOMIC DNA]</scope>
    <source>
        <strain evidence="3">DFY28</strain>
    </source>
</reference>
<sequence length="438" mass="48680">MVKTVIVGAGAMGLAAAHHALKLGHEVDVVEADKVPGGMAAHFDFDGLSIERFYHFVCKPDAPTFALLEDLGIGHLMRWRTTSMAYFAKGRLHRWGDPISLLTTGLLNPVEKVRYGLQMFATTRRKSFDDLERRSARDWIETGAGASVYDKLWRPLMALKFYQHQDDISAAWIATRIRRVGRSRRSLFQEELGYIEGGSETLVNALVQSIERQGGRIHLGQPVEQVETEGGRVTGVRAGGRTLPAEAVICTVPTPYVPGLVPDLPELSRAAYAGIRNIGVICVVHKLKRSVSPHFWVNIVEPGIEIPGIIEFSNLRPLPDTVVYVPYYMPTDHPKWTASDQALADESFGYMQRINPALTEDDRLAFKVGRLRFAQPLCEPGFAAKIPPIRTPIEGLQIADTSFYYPEDRGISEGARLAREMALAIGTDHEPRREPVFA</sequence>
<dbReference type="SUPFAM" id="SSF51905">
    <property type="entry name" value="FAD/NAD(P)-binding domain"/>
    <property type="match status" value="1"/>
</dbReference>
<evidence type="ECO:0000259" key="1">
    <source>
        <dbReference type="Pfam" id="PF01593"/>
    </source>
</evidence>
<dbReference type="EMBL" id="JBHUEY010000001">
    <property type="protein sequence ID" value="MFD1783151.1"/>
    <property type="molecule type" value="Genomic_DNA"/>
</dbReference>
<dbReference type="Proteomes" id="UP001597237">
    <property type="component" value="Unassembled WGS sequence"/>
</dbReference>
<dbReference type="RefSeq" id="WP_377284296.1">
    <property type="nucleotide sequence ID" value="NZ_JBHRSI010000015.1"/>
</dbReference>
<organism evidence="2 3">
    <name type="scientific">Phenylobacterium terrae</name>
    <dbReference type="NCBI Taxonomy" id="2665495"/>
    <lineage>
        <taxon>Bacteria</taxon>
        <taxon>Pseudomonadati</taxon>
        <taxon>Pseudomonadota</taxon>
        <taxon>Alphaproteobacteria</taxon>
        <taxon>Caulobacterales</taxon>
        <taxon>Caulobacteraceae</taxon>
        <taxon>Phenylobacterium</taxon>
    </lineage>
</organism>
<keyword evidence="3" id="KW-1185">Reference proteome</keyword>
<protein>
    <submittedName>
        <fullName evidence="2">NAD(P)/FAD-dependent oxidoreductase</fullName>
    </submittedName>
</protein>
<proteinExistence type="predicted"/>
<comment type="caution">
    <text evidence="2">The sequence shown here is derived from an EMBL/GenBank/DDBJ whole genome shotgun (WGS) entry which is preliminary data.</text>
</comment>
<dbReference type="InterPro" id="IPR002937">
    <property type="entry name" value="Amino_oxidase"/>
</dbReference>
<dbReference type="Pfam" id="PF01593">
    <property type="entry name" value="Amino_oxidase"/>
    <property type="match status" value="1"/>
</dbReference>
<dbReference type="InterPro" id="IPR036188">
    <property type="entry name" value="FAD/NAD-bd_sf"/>
</dbReference>
<name>A0ABW4MZF4_9CAUL</name>